<dbReference type="Pfam" id="PF23571">
    <property type="entry name" value="GH3_M"/>
    <property type="match status" value="1"/>
</dbReference>
<name>A0A1A9I8H7_9BACT</name>
<dbReference type="STRING" id="1176587.A8C56_20280"/>
<dbReference type="PANTHER" id="PTHR31901">
    <property type="entry name" value="GH3 DOMAIN-CONTAINING PROTEIN"/>
    <property type="match status" value="1"/>
</dbReference>
<dbReference type="KEGG" id="nia:A8C56_20280"/>
<dbReference type="AlphaFoldDB" id="A0A1A9I8H7"/>
<evidence type="ECO:0000259" key="2">
    <source>
        <dbReference type="Pfam" id="PF23572"/>
    </source>
</evidence>
<protein>
    <submittedName>
        <fullName evidence="3">GH3 auxin-responsive promoter</fullName>
    </submittedName>
</protein>
<dbReference type="GO" id="GO:0016881">
    <property type="term" value="F:acid-amino acid ligase activity"/>
    <property type="evidence" value="ECO:0007669"/>
    <property type="project" value="TreeGrafter"/>
</dbReference>
<dbReference type="GO" id="GO:0005737">
    <property type="term" value="C:cytoplasm"/>
    <property type="evidence" value="ECO:0007669"/>
    <property type="project" value="TreeGrafter"/>
</dbReference>
<feature type="domain" description="GH3 middle" evidence="1">
    <location>
        <begin position="298"/>
        <end position="362"/>
    </location>
</feature>
<evidence type="ECO:0000313" key="3">
    <source>
        <dbReference type="EMBL" id="ANH83010.1"/>
    </source>
</evidence>
<evidence type="ECO:0000259" key="1">
    <source>
        <dbReference type="Pfam" id="PF23571"/>
    </source>
</evidence>
<gene>
    <name evidence="3" type="ORF">A8C56_20280</name>
</gene>
<dbReference type="Proteomes" id="UP000077667">
    <property type="component" value="Chromosome"/>
</dbReference>
<organism evidence="3 4">
    <name type="scientific">Niabella ginsenosidivorans</name>
    <dbReference type="NCBI Taxonomy" id="1176587"/>
    <lineage>
        <taxon>Bacteria</taxon>
        <taxon>Pseudomonadati</taxon>
        <taxon>Bacteroidota</taxon>
        <taxon>Chitinophagia</taxon>
        <taxon>Chitinophagales</taxon>
        <taxon>Chitinophagaceae</taxon>
        <taxon>Niabella</taxon>
    </lineage>
</organism>
<accession>A0A1A9I8H7</accession>
<dbReference type="InterPro" id="IPR055378">
    <property type="entry name" value="GH3_C"/>
</dbReference>
<dbReference type="RefSeq" id="WP_067760180.1">
    <property type="nucleotide sequence ID" value="NZ_CP015772.1"/>
</dbReference>
<dbReference type="Pfam" id="PF03321">
    <property type="entry name" value="GH3"/>
    <property type="match status" value="1"/>
</dbReference>
<sequence>MASIIDIKIPRSIASALRLPKRNAKSQQRRVLKKLLNKARFTEFGQHYHFDKILLSRNIEKSFQKDVPIFDYNKIYNEWWVKTLEGKPDITWPGKIKYYALSSGTSEASSKYIPVTEDLLKSNTINYIKQLISVFGYKQANKKSLTKDFLIIGGATNLQKGEAGWFAGDLSGILAKKRPFWFQTFYKPGGRIAAIADWNQKLNEIVDNAHKWDIGYIVGVPAWCQMCMEMVIERYKLANIHEIWPNFGVFVHGGVAFEPYKKSFDKLLGKPIVYVENYLSSEGFIGYKMKEDRGMQLVTNNNIFFEFVPFDNCNFDSDGSIVANPEAKLIDEVEEGKEYALLMSTNAGSWRYLIGDTIKFLDKEKAEVIITGRTRHFLSLVGEHLSVENMNRAIQDANDHFNISIQEYTVVGFPYEGYFAHRWYVATADPVNKDALITFIDNKLKEINDDYATERTSALKDVFIEVLAPETFMKFMELKGKLGSQHKFPRVMKGKMLRDWENFLKTGQL</sequence>
<dbReference type="InterPro" id="IPR055377">
    <property type="entry name" value="GH3_M"/>
</dbReference>
<proteinExistence type="predicted"/>
<dbReference type="InterPro" id="IPR004993">
    <property type="entry name" value="GH3"/>
</dbReference>
<dbReference type="Pfam" id="PF23572">
    <property type="entry name" value="GH3_C"/>
    <property type="match status" value="1"/>
</dbReference>
<keyword evidence="4" id="KW-1185">Reference proteome</keyword>
<evidence type="ECO:0000313" key="4">
    <source>
        <dbReference type="Proteomes" id="UP000077667"/>
    </source>
</evidence>
<dbReference type="EMBL" id="CP015772">
    <property type="protein sequence ID" value="ANH83010.1"/>
    <property type="molecule type" value="Genomic_DNA"/>
</dbReference>
<reference evidence="3 4" key="1">
    <citation type="submission" date="2016-05" db="EMBL/GenBank/DDBJ databases">
        <title>Niabella ginsenosidivorans BS26 whole genome sequencing.</title>
        <authorList>
            <person name="Im W.T."/>
            <person name="Siddiqi M.Z."/>
        </authorList>
    </citation>
    <scope>NUCLEOTIDE SEQUENCE [LARGE SCALE GENOMIC DNA]</scope>
    <source>
        <strain evidence="3 4">BS26</strain>
    </source>
</reference>
<dbReference type="PANTHER" id="PTHR31901:SF9">
    <property type="entry name" value="GH3 DOMAIN-CONTAINING PROTEIN"/>
    <property type="match status" value="1"/>
</dbReference>
<dbReference type="OrthoDB" id="5678283at2"/>
<feature type="domain" description="GH3 C-terminal" evidence="2">
    <location>
        <begin position="388"/>
        <end position="493"/>
    </location>
</feature>